<dbReference type="Pfam" id="PF13245">
    <property type="entry name" value="AAA_19"/>
    <property type="match status" value="1"/>
</dbReference>
<evidence type="ECO:0000256" key="3">
    <source>
        <dbReference type="SAM" id="MobiDB-lite"/>
    </source>
</evidence>
<name>A0A9W6BJM6_9CHLO</name>
<dbReference type="InterPro" id="IPR050537">
    <property type="entry name" value="2-oxoacid_dehydrogenase"/>
</dbReference>
<proteinExistence type="inferred from homology"/>
<gene>
    <name evidence="4" type="primary">PLEST006055</name>
    <name evidence="4" type="ORF">PLESTB_000670800</name>
</gene>
<feature type="region of interest" description="Disordered" evidence="3">
    <location>
        <begin position="366"/>
        <end position="420"/>
    </location>
</feature>
<comment type="similarity">
    <text evidence="1">Belongs to the 2-oxoacid dehydrogenase family.</text>
</comment>
<dbReference type="EMBL" id="BRXU01000006">
    <property type="protein sequence ID" value="GLC52807.1"/>
    <property type="molecule type" value="Genomic_DNA"/>
</dbReference>
<comment type="caution">
    <text evidence="4">The sequence shown here is derived from an EMBL/GenBank/DDBJ whole genome shotgun (WGS) entry which is preliminary data.</text>
</comment>
<keyword evidence="2" id="KW-0450">Lipoyl</keyword>
<dbReference type="GO" id="GO:0005739">
    <property type="term" value="C:mitochondrion"/>
    <property type="evidence" value="ECO:0007669"/>
    <property type="project" value="TreeGrafter"/>
</dbReference>
<dbReference type="PANTHER" id="PTHR43416:SF5">
    <property type="entry name" value="DIHYDROLIPOYLLYSINE-RESIDUE SUCCINYLTRANSFERASE COMPONENT OF 2-OXOGLUTARATE DEHYDROGENASE COMPLEX, MITOCHONDRIAL"/>
    <property type="match status" value="1"/>
</dbReference>
<dbReference type="Proteomes" id="UP001165080">
    <property type="component" value="Unassembled WGS sequence"/>
</dbReference>
<protein>
    <submittedName>
        <fullName evidence="4">Uncharacterized protein</fullName>
    </submittedName>
</protein>
<dbReference type="AlphaFoldDB" id="A0A9W6BJM6"/>
<evidence type="ECO:0000256" key="1">
    <source>
        <dbReference type="ARBA" id="ARBA00007317"/>
    </source>
</evidence>
<accession>A0A9W6BJM6</accession>
<dbReference type="Gene3D" id="3.40.50.300">
    <property type="entry name" value="P-loop containing nucleotide triphosphate hydrolases"/>
    <property type="match status" value="1"/>
</dbReference>
<dbReference type="SUPFAM" id="SSF52540">
    <property type="entry name" value="P-loop containing nucleoside triphosphate hydrolases"/>
    <property type="match status" value="1"/>
</dbReference>
<dbReference type="GO" id="GO:0004149">
    <property type="term" value="F:dihydrolipoyllysine-residue succinyltransferase activity"/>
    <property type="evidence" value="ECO:0007669"/>
    <property type="project" value="TreeGrafter"/>
</dbReference>
<organism evidence="4 5">
    <name type="scientific">Pleodorina starrii</name>
    <dbReference type="NCBI Taxonomy" id="330485"/>
    <lineage>
        <taxon>Eukaryota</taxon>
        <taxon>Viridiplantae</taxon>
        <taxon>Chlorophyta</taxon>
        <taxon>core chlorophytes</taxon>
        <taxon>Chlorophyceae</taxon>
        <taxon>CS clade</taxon>
        <taxon>Chlamydomonadales</taxon>
        <taxon>Volvocaceae</taxon>
        <taxon>Pleodorina</taxon>
    </lineage>
</organism>
<sequence>MESVQQQWLPSPNLFSTGEHAIEALVVKDDELCKKLQATEAAHRWTRFTDLQERLVDTTLQQVKKRLASVVPPQACQVPLDYRTPDCPQRLALAGAEAVLELLLHTHRTGTCTPAGVTATDSNCRMRMPRIMNYLTSIEQNLSGAVHLKRYGRTLVAHITSLLLALPCNHTFAFAADLSRFMRTRELWDQQHAHLPPDSPLRARRPQLPSLEEQAADVADYALKYATKAEPMQGGAAATSTAPHSAPLPPTDIITPLDLFTGLRELPLASIVSTTAESPTTLEPLTAAATVQPSASSPHISRTKARGKYNLAHAINIQTAHSTYFSPDAALLLLLNNVAVESHTTQPIDYRLFGDRLLPESHVQLQPPETTRAELVPAVTGPSTSTSVPVQPDADSDTDSGGSQAEEVSDADDTPPIVQPAVLPVVPTSYEALTRMKDYLLRGPGCRNYSPVVMAMLFYKRNVGIAKAAAAHADSRLARNHPQYATHIWTRREHLAIPQPLSDPPPRPSPNCTDRRLRQRYAAFALGNFAAYTADADIDTTADLWETYERYFLTGDNATSLQEQAEAALMEGVVPLENAAVEAPQDDVPYDPPLESPPSSAWIDHPANDAAQQRIIERYTTQGAPLPSNATPQTRYVDAALSTLPVFKPSTDTNAKTLKPAQAATRSPCSFTDETLASIETQQNEYDATALPPDIAQPNLQLLNRNTPALHAQLLVVKPDGTRTERVYPNHACPGEPPPYVLLPSDQLPTPDETIALFTLSDDQAAPFRLYADVLQAEKAGRRLPPITAILTGKPGTGKSQVVLALLWFAFQHRCTDLVAVVSYTWRAALHDTTPGNIGITTTTFFATAGRFTSAVRTRLERNLSGVRLIVMDEFSTCSLAHMGRIFQQVHIARQDVNPGADDDRFSGPLADIHGLFVGDPRQLEQPQHAPIYAGAARADLKLQHTRQLQAAGQQADIATTAAIFSAVAPDVEAALHELKKPSGVNENRLLPLHAYTEGQQLLVWRSVDLAPDGAPLPTELLEELETIGGTDDDGTIPALGAFFHGIRYTFTTNAHPAVHHIHNNSATGVAIILHPEEPKLPDPSTARIHILRYVPRAIIVRPDGGPLGRVSPDLQPGEVLVRPKYKTFTPTHATNAQSVHRWGFNLDYEYSTTDYFAEGLTFRNQTWLAHLSPPPTGQWHRASMYVIPTRFTSMDSFHLLAPMWSTPEEKPRVLKRILKLAEPVPDLQAEWERLCNLADFTRQVLPRLLNNLATKAP</sequence>
<evidence type="ECO:0000313" key="5">
    <source>
        <dbReference type="Proteomes" id="UP001165080"/>
    </source>
</evidence>
<reference evidence="4 5" key="1">
    <citation type="journal article" date="2023" name="Commun. Biol.">
        <title>Reorganization of the ancestral sex-determining regions during the evolution of trioecy in Pleodorina starrii.</title>
        <authorList>
            <person name="Takahashi K."/>
            <person name="Suzuki S."/>
            <person name="Kawai-Toyooka H."/>
            <person name="Yamamoto K."/>
            <person name="Hamaji T."/>
            <person name="Ootsuki R."/>
            <person name="Yamaguchi H."/>
            <person name="Kawachi M."/>
            <person name="Higashiyama T."/>
            <person name="Nozaki H."/>
        </authorList>
    </citation>
    <scope>NUCLEOTIDE SEQUENCE [LARGE SCALE GENOMIC DNA]</scope>
    <source>
        <strain evidence="4 5">NIES-4479</strain>
    </source>
</reference>
<evidence type="ECO:0000256" key="2">
    <source>
        <dbReference type="ARBA" id="ARBA00022823"/>
    </source>
</evidence>
<dbReference type="GO" id="GO:0006099">
    <property type="term" value="P:tricarboxylic acid cycle"/>
    <property type="evidence" value="ECO:0007669"/>
    <property type="project" value="TreeGrafter"/>
</dbReference>
<keyword evidence="5" id="KW-1185">Reference proteome</keyword>
<dbReference type="PANTHER" id="PTHR43416">
    <property type="entry name" value="DIHYDROLIPOYLLYSINE-RESIDUE SUCCINYLTRANSFERASE COMPONENT OF 2-OXOGLUTARATE DEHYDROGENASE COMPLEX, MITOCHONDRIAL-RELATED"/>
    <property type="match status" value="1"/>
</dbReference>
<evidence type="ECO:0000313" key="4">
    <source>
        <dbReference type="EMBL" id="GLC52807.1"/>
    </source>
</evidence>
<dbReference type="InterPro" id="IPR027417">
    <property type="entry name" value="P-loop_NTPase"/>
</dbReference>